<dbReference type="GO" id="GO:0009190">
    <property type="term" value="P:cyclic nucleotide biosynthetic process"/>
    <property type="evidence" value="ECO:0007669"/>
    <property type="project" value="InterPro"/>
</dbReference>
<dbReference type="OrthoDB" id="429436at2759"/>
<dbReference type="InterPro" id="IPR050697">
    <property type="entry name" value="Adenylyl/Guanylyl_Cyclase_3/4"/>
</dbReference>
<dbReference type="PROSITE" id="PS50125">
    <property type="entry name" value="GUANYLATE_CYCLASE_2"/>
    <property type="match status" value="1"/>
</dbReference>
<dbReference type="Proteomes" id="UP000604046">
    <property type="component" value="Unassembled WGS sequence"/>
</dbReference>
<dbReference type="GO" id="GO:0035556">
    <property type="term" value="P:intracellular signal transduction"/>
    <property type="evidence" value="ECO:0007669"/>
    <property type="project" value="InterPro"/>
</dbReference>
<protein>
    <submittedName>
        <fullName evidence="4">Cya1 protein</fullName>
    </submittedName>
</protein>
<evidence type="ECO:0000256" key="2">
    <source>
        <dbReference type="SAM" id="Phobius"/>
    </source>
</evidence>
<evidence type="ECO:0000259" key="3">
    <source>
        <dbReference type="PROSITE" id="PS50125"/>
    </source>
</evidence>
<organism evidence="4 5">
    <name type="scientific">Symbiodinium natans</name>
    <dbReference type="NCBI Taxonomy" id="878477"/>
    <lineage>
        <taxon>Eukaryota</taxon>
        <taxon>Sar</taxon>
        <taxon>Alveolata</taxon>
        <taxon>Dinophyceae</taxon>
        <taxon>Suessiales</taxon>
        <taxon>Symbiodiniaceae</taxon>
        <taxon>Symbiodinium</taxon>
    </lineage>
</organism>
<dbReference type="EMBL" id="CAJNDS010002712">
    <property type="protein sequence ID" value="CAE7570907.1"/>
    <property type="molecule type" value="Genomic_DNA"/>
</dbReference>
<dbReference type="Gene3D" id="3.30.70.1230">
    <property type="entry name" value="Nucleotide cyclase"/>
    <property type="match status" value="1"/>
</dbReference>
<accession>A0A812UMN8</accession>
<dbReference type="Pfam" id="PF00211">
    <property type="entry name" value="Guanylate_cyc"/>
    <property type="match status" value="1"/>
</dbReference>
<keyword evidence="2" id="KW-0472">Membrane</keyword>
<dbReference type="SUPFAM" id="SSF55073">
    <property type="entry name" value="Nucleotide cyclase"/>
    <property type="match status" value="1"/>
</dbReference>
<feature type="region of interest" description="Disordered" evidence="1">
    <location>
        <begin position="528"/>
        <end position="563"/>
    </location>
</feature>
<dbReference type="SMART" id="SM00044">
    <property type="entry name" value="CYCc"/>
    <property type="match status" value="1"/>
</dbReference>
<dbReference type="PANTHER" id="PTHR43081:SF1">
    <property type="entry name" value="ADENYLATE CYCLASE, TERMINAL-DIFFERENTIATION SPECIFIC"/>
    <property type="match status" value="1"/>
</dbReference>
<dbReference type="SUPFAM" id="SSF103190">
    <property type="entry name" value="Sensory domain-like"/>
    <property type="match status" value="1"/>
</dbReference>
<dbReference type="PANTHER" id="PTHR43081">
    <property type="entry name" value="ADENYLATE CYCLASE, TERMINAL-DIFFERENTIATION SPECIFIC-RELATED"/>
    <property type="match status" value="1"/>
</dbReference>
<dbReference type="InterPro" id="IPR029151">
    <property type="entry name" value="Sensor-like_sf"/>
</dbReference>
<dbReference type="Gene3D" id="3.30.450.20">
    <property type="entry name" value="PAS domain"/>
    <property type="match status" value="1"/>
</dbReference>
<keyword evidence="2" id="KW-0812">Transmembrane</keyword>
<dbReference type="InterPro" id="IPR029787">
    <property type="entry name" value="Nucleotide_cyclase"/>
</dbReference>
<gene>
    <name evidence="4" type="primary">cya1</name>
    <name evidence="4" type="ORF">SNAT2548_LOCUS32516</name>
</gene>
<dbReference type="Pfam" id="PF22673">
    <property type="entry name" value="MCP-like_PDC_1"/>
    <property type="match status" value="1"/>
</dbReference>
<dbReference type="CDD" id="cd07302">
    <property type="entry name" value="CHD"/>
    <property type="match status" value="1"/>
</dbReference>
<keyword evidence="5" id="KW-1185">Reference proteome</keyword>
<feature type="transmembrane region" description="Helical" evidence="2">
    <location>
        <begin position="39"/>
        <end position="62"/>
    </location>
</feature>
<feature type="compositionally biased region" description="Acidic residues" evidence="1">
    <location>
        <begin position="539"/>
        <end position="556"/>
    </location>
</feature>
<keyword evidence="2" id="KW-1133">Transmembrane helix</keyword>
<comment type="caution">
    <text evidence="4">The sequence shown here is derived from an EMBL/GenBank/DDBJ whole genome shotgun (WGS) entry which is preliminary data.</text>
</comment>
<name>A0A812UMN8_9DINO</name>
<proteinExistence type="predicted"/>
<feature type="transmembrane region" description="Helical" evidence="2">
    <location>
        <begin position="454"/>
        <end position="477"/>
    </location>
</feature>
<evidence type="ECO:0000256" key="1">
    <source>
        <dbReference type="SAM" id="MobiDB-lite"/>
    </source>
</evidence>
<sequence>MEAHRHAPGMGMVDGQEVVFRYPGRMLTGKKSRCFRPKLWCFLVAPVLCTTVTLALTVNLLWKVSFEGGLQKVQETDDILLRELNESSTDILNSMTHQMQEISALFAVTSISEFTHWPSLATDVNLAAIESFPSALELRLDRIIELFWGEISKRFNHVDYLGYGDRTGVFIGLERLPKEFTAAHDFDGHFGGEFRPSDLVGATRQSCSLCPPPSVLTAGEKTYYFVNNKTGKYVSVYTKKAYDPRVRPWWKLAVAAKGKPAWTDIYNYSSGHSLGMSCSQAIMFEGEVVAVLTADFTVSYLSKFLRDVTDAVPAEEGFVLDSKGFMVASSLGIDAVAKLIFDQGHPARVRYHWTQLQQLDDLMSPVRTLLQLYGSLEKLPPNGTMSSADGLYLFTYTSDLHTPFQDEKRWTVIISRPISSYLGKAWAVQQRAAKRNQAREARMADQLHMQELQTILYCGLFALAGALIMILIGFAVSKPLHKISLQMLSMAKLEFLQRAGAPMTSMKRGDFKKSTRFSSFRSFFSRLHPDHSHHSSSSSDDDSSSSEEEIDLEEEPEPGRLSRMLSHVTPQEVVHMRESFVYMVAGLKSFARYMDPEIMRIVVQSKRQAQLGMGKAPVTIFFSDIANFTTIAESLDPETFMGMLSDYLDEMSKIIMGKRGIVGEFIGDAIMAWWNAPIDLGARHTELALSAALDQQDRVSELREKWMSDGLPEVHVRMGLVRGTVLAGNIGSSQRMKYGLVGDSVNLASRLEGLCKFYGVCIIVEEEAASAPGVREKFRLRLLDLVTVKGRHQETELFQLVGVRDYVPDPFHSEEEVQFFTDGFAQVHALYRSQQFQAAHSLLCKYREQFPQDVPSKLLLQRVETLLHDPPPAEWTPVYKLTEK</sequence>
<reference evidence="4" key="1">
    <citation type="submission" date="2021-02" db="EMBL/GenBank/DDBJ databases">
        <authorList>
            <person name="Dougan E. K."/>
            <person name="Rhodes N."/>
            <person name="Thang M."/>
            <person name="Chan C."/>
        </authorList>
    </citation>
    <scope>NUCLEOTIDE SEQUENCE</scope>
</reference>
<evidence type="ECO:0000313" key="5">
    <source>
        <dbReference type="Proteomes" id="UP000604046"/>
    </source>
</evidence>
<dbReference type="AlphaFoldDB" id="A0A812UMN8"/>
<dbReference type="CDD" id="cd12913">
    <property type="entry name" value="PDC1_MCP_like"/>
    <property type="match status" value="1"/>
</dbReference>
<feature type="domain" description="Guanylate cyclase" evidence="3">
    <location>
        <begin position="619"/>
        <end position="752"/>
    </location>
</feature>
<evidence type="ECO:0000313" key="4">
    <source>
        <dbReference type="EMBL" id="CAE7570907.1"/>
    </source>
</evidence>
<dbReference type="InterPro" id="IPR001054">
    <property type="entry name" value="A/G_cyclase"/>
</dbReference>